<keyword evidence="2" id="KW-1185">Reference proteome</keyword>
<evidence type="ECO:0008006" key="3">
    <source>
        <dbReference type="Google" id="ProtNLM"/>
    </source>
</evidence>
<name>A0A1H8QC19_9EURY</name>
<dbReference type="AlphaFoldDB" id="A0A1H8QC19"/>
<dbReference type="OrthoDB" id="380005at2157"/>
<accession>A0A1H8QC19</accession>
<protein>
    <recommendedName>
        <fullName evidence="3">Spondin_N</fullName>
    </recommendedName>
</protein>
<dbReference type="PROSITE" id="PS51257">
    <property type="entry name" value="PROKAR_LIPOPROTEIN"/>
    <property type="match status" value="1"/>
</dbReference>
<dbReference type="EMBL" id="FODV01000003">
    <property type="protein sequence ID" value="SEO51606.1"/>
    <property type="molecule type" value="Genomic_DNA"/>
</dbReference>
<gene>
    <name evidence="1" type="ORF">SAMN04487948_10323</name>
</gene>
<sequence length="173" mass="17892">MRHPLVVLCCVALLVLAGCTAPATDDPPTSDVRLSLDNADSQRYEVTVAVAPTTVDTLRIIGVDGETRTYRDVDSLDVVPSAVLGNATGFTASGPDVTTKRYVLEPGTGIGDELADTPQNTTVVYLVTQPDGADPTRSWGAATCGQSEFAEIAIRIADGGALSTATHCGSLAN</sequence>
<dbReference type="RefSeq" id="WP_089822072.1">
    <property type="nucleotide sequence ID" value="NZ_FODV01000003.1"/>
</dbReference>
<evidence type="ECO:0000313" key="1">
    <source>
        <dbReference type="EMBL" id="SEO51606.1"/>
    </source>
</evidence>
<dbReference type="Proteomes" id="UP000199126">
    <property type="component" value="Unassembled WGS sequence"/>
</dbReference>
<organism evidence="1 2">
    <name type="scientific">Halogranum amylolyticum</name>
    <dbReference type="NCBI Taxonomy" id="660520"/>
    <lineage>
        <taxon>Archaea</taxon>
        <taxon>Methanobacteriati</taxon>
        <taxon>Methanobacteriota</taxon>
        <taxon>Stenosarchaea group</taxon>
        <taxon>Halobacteria</taxon>
        <taxon>Halobacteriales</taxon>
        <taxon>Haloferacaceae</taxon>
    </lineage>
</organism>
<evidence type="ECO:0000313" key="2">
    <source>
        <dbReference type="Proteomes" id="UP000199126"/>
    </source>
</evidence>
<dbReference type="Pfam" id="PF26515">
    <property type="entry name" value="Ig_halo_2"/>
    <property type="match status" value="1"/>
</dbReference>
<dbReference type="InterPro" id="IPR058994">
    <property type="entry name" value="Ig-containing_halobact"/>
</dbReference>
<proteinExistence type="predicted"/>
<reference evidence="2" key="1">
    <citation type="submission" date="2016-10" db="EMBL/GenBank/DDBJ databases">
        <authorList>
            <person name="Varghese N."/>
            <person name="Submissions S."/>
        </authorList>
    </citation>
    <scope>NUCLEOTIDE SEQUENCE [LARGE SCALE GENOMIC DNA]</scope>
    <source>
        <strain evidence="2">CGMCC 1.10121</strain>
    </source>
</reference>